<dbReference type="InterPro" id="IPR038258">
    <property type="entry name" value="Gp4_sf"/>
</dbReference>
<dbReference type="EMBL" id="LR797111">
    <property type="protein sequence ID" value="CAB4187377.1"/>
    <property type="molecule type" value="Genomic_DNA"/>
</dbReference>
<accession>A0A6J5QXV4</accession>
<name>A0A6J5QXV4_9CAUD</name>
<protein>
    <submittedName>
        <fullName evidence="1">Uncharacterized protein</fullName>
    </submittedName>
</protein>
<organism evidence="1">
    <name type="scientific">uncultured Caudovirales phage</name>
    <dbReference type="NCBI Taxonomy" id="2100421"/>
    <lineage>
        <taxon>Viruses</taxon>
        <taxon>Duplodnaviria</taxon>
        <taxon>Heunggongvirae</taxon>
        <taxon>Uroviricota</taxon>
        <taxon>Caudoviricetes</taxon>
        <taxon>Peduoviridae</taxon>
        <taxon>Maltschvirus</taxon>
        <taxon>Maltschvirus maltsch</taxon>
    </lineage>
</organism>
<proteinExistence type="predicted"/>
<dbReference type="Gene3D" id="1.10.3230.20">
    <property type="entry name" value="P22 tail accessory factor (Gp4)"/>
    <property type="match status" value="2"/>
</dbReference>
<gene>
    <name evidence="1" type="ORF">UFOVP1155_21</name>
</gene>
<reference evidence="1" key="1">
    <citation type="submission" date="2020-05" db="EMBL/GenBank/DDBJ databases">
        <authorList>
            <person name="Chiriac C."/>
            <person name="Salcher M."/>
            <person name="Ghai R."/>
            <person name="Kavagutti S V."/>
        </authorList>
    </citation>
    <scope>NUCLEOTIDE SEQUENCE</scope>
</reference>
<sequence>MTIASDLINGSMRLVGIIAEGETPTASASNDALLALNQMIDSWSASGLNVFSTQDQTFTWPASTATRTVGATGNLVGTRPVEVDKSTYYILNGISYHLEIITQSQYDSIQQKTASGLPIYMLVNQTMPDTTLTLYPVPSEAIAIHIICAVPLTQPAALGTTLLIPPGYLRYFRFALAIEIAAEFGFPVTDDIHRIAASSMRIIKRMNSKRLNSDLCIPRILTRRYRSNINIG</sequence>
<evidence type="ECO:0000313" key="1">
    <source>
        <dbReference type="EMBL" id="CAB4187377.1"/>
    </source>
</evidence>